<dbReference type="Pfam" id="PF10239">
    <property type="entry name" value="DUF2465"/>
    <property type="match status" value="1"/>
</dbReference>
<reference evidence="2 3" key="1">
    <citation type="journal article" date="2023" name="BMC Biol.">
        <title>The compact genome of the sponge Oopsacas minuta (Hexactinellida) is lacking key metazoan core genes.</title>
        <authorList>
            <person name="Santini S."/>
            <person name="Schenkelaars Q."/>
            <person name="Jourda C."/>
            <person name="Duchesne M."/>
            <person name="Belahbib H."/>
            <person name="Rocher C."/>
            <person name="Selva M."/>
            <person name="Riesgo A."/>
            <person name="Vervoort M."/>
            <person name="Leys S.P."/>
            <person name="Kodjabachian L."/>
            <person name="Le Bivic A."/>
            <person name="Borchiellini C."/>
            <person name="Claverie J.M."/>
            <person name="Renard E."/>
        </authorList>
    </citation>
    <scope>NUCLEOTIDE SEQUENCE [LARGE SCALE GENOMIC DNA]</scope>
    <source>
        <strain evidence="2">SPO-2</strain>
    </source>
</reference>
<name>A0AAV7K6P3_9METZ</name>
<dbReference type="PANTHER" id="PTHR31353:SF1">
    <property type="entry name" value="PROTEIN FAM98B"/>
    <property type="match status" value="1"/>
</dbReference>
<dbReference type="AlphaFoldDB" id="A0AAV7K6P3"/>
<dbReference type="PANTHER" id="PTHR31353">
    <property type="entry name" value="FAM98"/>
    <property type="match status" value="1"/>
</dbReference>
<dbReference type="GO" id="GO:0072669">
    <property type="term" value="C:tRNA-splicing ligase complex"/>
    <property type="evidence" value="ECO:0007669"/>
    <property type="project" value="TreeGrafter"/>
</dbReference>
<comment type="caution">
    <text evidence="2">The sequence shown here is derived from an EMBL/GenBank/DDBJ whole genome shotgun (WGS) entry which is preliminary data.</text>
</comment>
<organism evidence="2 3">
    <name type="scientific">Oopsacas minuta</name>
    <dbReference type="NCBI Taxonomy" id="111878"/>
    <lineage>
        <taxon>Eukaryota</taxon>
        <taxon>Metazoa</taxon>
        <taxon>Porifera</taxon>
        <taxon>Hexactinellida</taxon>
        <taxon>Hexasterophora</taxon>
        <taxon>Lyssacinosida</taxon>
        <taxon>Leucopsacidae</taxon>
        <taxon>Oopsacas</taxon>
    </lineage>
</organism>
<evidence type="ECO:0000313" key="2">
    <source>
        <dbReference type="EMBL" id="KAI6656819.1"/>
    </source>
</evidence>
<sequence>MAECSGMVTDITPATRQMKDIIDSLTDLGYEGPLSQEVHLQECITQGLESEEFIHFVTWLSNDISRLLKLEESVSTGLGPDDANVFKVEVKGFLSALQCPYCFLIKDLDALLTLEYRFALIEYLTSELQATKLIVLDQIEDKAKKVEHSATILAHDATISVLQGLQCSQPPAHVTFEMITTKILSKVFSSLPQLVVIRVLW</sequence>
<accession>A0AAV7K6P3</accession>
<evidence type="ECO:0000256" key="1">
    <source>
        <dbReference type="ARBA" id="ARBA00007218"/>
    </source>
</evidence>
<gene>
    <name evidence="2" type="ORF">LOD99_16122</name>
</gene>
<keyword evidence="3" id="KW-1185">Reference proteome</keyword>
<proteinExistence type="inferred from homology"/>
<dbReference type="Proteomes" id="UP001165289">
    <property type="component" value="Unassembled WGS sequence"/>
</dbReference>
<protein>
    <submittedName>
        <fullName evidence="2">Protein FAM98A-like</fullName>
    </submittedName>
</protein>
<dbReference type="EMBL" id="JAKMXF010000133">
    <property type="protein sequence ID" value="KAI6656819.1"/>
    <property type="molecule type" value="Genomic_DNA"/>
</dbReference>
<comment type="similarity">
    <text evidence="1">Belongs to the FAM98 family.</text>
</comment>
<dbReference type="InterPro" id="IPR018797">
    <property type="entry name" value="FAM98"/>
</dbReference>
<evidence type="ECO:0000313" key="3">
    <source>
        <dbReference type="Proteomes" id="UP001165289"/>
    </source>
</evidence>